<dbReference type="EMBL" id="SLUK01000002">
    <property type="protein sequence ID" value="TCL44445.1"/>
    <property type="molecule type" value="Genomic_DNA"/>
</dbReference>
<dbReference type="Proteomes" id="UP000294682">
    <property type="component" value="Unassembled WGS sequence"/>
</dbReference>
<accession>A0A9X8Y8Z6</accession>
<sequence length="146" mass="15911">MEQQTADSLLEEQLPVLDKAAMFILITIAAVTLSFYGVLIQRKQLTDAAAGRETPEACQLFSVQTVSAVLVLAAVLYYFYLTGQAVKGSFDSPCDKKLKSLNHFSNGLVLGAAMIRLYNLFFSRAIAPCEGTQEAAEEELENSLPV</sequence>
<evidence type="ECO:0000313" key="3">
    <source>
        <dbReference type="Proteomes" id="UP000294682"/>
    </source>
</evidence>
<name>A0A9X8Y8Z6_9FIRM</name>
<comment type="caution">
    <text evidence="2">The sequence shown here is derived from an EMBL/GenBank/DDBJ whole genome shotgun (WGS) entry which is preliminary data.</text>
</comment>
<dbReference type="RefSeq" id="WP_132083896.1">
    <property type="nucleotide sequence ID" value="NZ_SLUK01000002.1"/>
</dbReference>
<keyword evidence="1" id="KW-0472">Membrane</keyword>
<evidence type="ECO:0000256" key="1">
    <source>
        <dbReference type="SAM" id="Phobius"/>
    </source>
</evidence>
<protein>
    <submittedName>
        <fullName evidence="2">Uncharacterized protein</fullName>
    </submittedName>
</protein>
<keyword evidence="1" id="KW-0812">Transmembrane</keyword>
<feature type="transmembrane region" description="Helical" evidence="1">
    <location>
        <begin position="20"/>
        <end position="39"/>
    </location>
</feature>
<keyword evidence="1" id="KW-1133">Transmembrane helix</keyword>
<proteinExistence type="predicted"/>
<feature type="transmembrane region" description="Helical" evidence="1">
    <location>
        <begin position="60"/>
        <end position="80"/>
    </location>
</feature>
<organism evidence="2 3">
    <name type="scientific">Harryflintia acetispora</name>
    <dbReference type="NCBI Taxonomy" id="1849041"/>
    <lineage>
        <taxon>Bacteria</taxon>
        <taxon>Bacillati</taxon>
        <taxon>Bacillota</taxon>
        <taxon>Clostridia</taxon>
        <taxon>Eubacteriales</taxon>
        <taxon>Oscillospiraceae</taxon>
        <taxon>Harryflintia</taxon>
    </lineage>
</organism>
<reference evidence="2 3" key="1">
    <citation type="submission" date="2019-03" db="EMBL/GenBank/DDBJ databases">
        <title>Genomic Encyclopedia of Type Strains, Phase IV (KMG-IV): sequencing the most valuable type-strain genomes for metagenomic binning, comparative biology and taxonomic classification.</title>
        <authorList>
            <person name="Goeker M."/>
        </authorList>
    </citation>
    <scope>NUCLEOTIDE SEQUENCE [LARGE SCALE GENOMIC DNA]</scope>
    <source>
        <strain evidence="2 3">DSM 100433</strain>
    </source>
</reference>
<dbReference type="AlphaFoldDB" id="A0A9X8Y8Z6"/>
<evidence type="ECO:0000313" key="2">
    <source>
        <dbReference type="EMBL" id="TCL44445.1"/>
    </source>
</evidence>
<gene>
    <name evidence="2" type="ORF">EDD78_10260</name>
</gene>
<keyword evidence="3" id="KW-1185">Reference proteome</keyword>